<accession>A0A917Q8V2</accession>
<dbReference type="AlphaFoldDB" id="A0A917Q8V2"/>
<keyword evidence="7 13" id="KW-0547">Nucleotide-binding</keyword>
<comment type="catalytic activity">
    <reaction evidence="1 13 14">
        <text>adenosine 5'-phosphosulfate + ATP = 3'-phosphoadenylyl sulfate + ADP + H(+)</text>
        <dbReference type="Rhea" id="RHEA:24152"/>
        <dbReference type="ChEBI" id="CHEBI:15378"/>
        <dbReference type="ChEBI" id="CHEBI:30616"/>
        <dbReference type="ChEBI" id="CHEBI:58243"/>
        <dbReference type="ChEBI" id="CHEBI:58339"/>
        <dbReference type="ChEBI" id="CHEBI:456216"/>
        <dbReference type="EC" id="2.7.1.25"/>
    </reaction>
</comment>
<dbReference type="InterPro" id="IPR027417">
    <property type="entry name" value="P-loop_NTPase"/>
</dbReference>
<keyword evidence="13" id="KW-0597">Phosphoprotein</keyword>
<dbReference type="NCBIfam" id="NF003013">
    <property type="entry name" value="PRK03846.1"/>
    <property type="match status" value="1"/>
</dbReference>
<feature type="active site" description="Phosphoserine intermediate" evidence="13">
    <location>
        <position position="109"/>
    </location>
</feature>
<keyword evidence="9 13" id="KW-0067">ATP-binding</keyword>
<organism evidence="16 17">
    <name type="scientific">Nocardia camponoti</name>
    <dbReference type="NCBI Taxonomy" id="1616106"/>
    <lineage>
        <taxon>Bacteria</taxon>
        <taxon>Bacillati</taxon>
        <taxon>Actinomycetota</taxon>
        <taxon>Actinomycetes</taxon>
        <taxon>Mycobacteriales</taxon>
        <taxon>Nocardiaceae</taxon>
        <taxon>Nocardia</taxon>
    </lineage>
</organism>
<evidence type="ECO:0000259" key="15">
    <source>
        <dbReference type="Pfam" id="PF01583"/>
    </source>
</evidence>
<comment type="pathway">
    <text evidence="3 13 14">Sulfur metabolism; hydrogen sulfide biosynthesis; sulfite from sulfate: step 2/3.</text>
</comment>
<evidence type="ECO:0000256" key="13">
    <source>
        <dbReference type="HAMAP-Rule" id="MF_00065"/>
    </source>
</evidence>
<evidence type="ECO:0000313" key="16">
    <source>
        <dbReference type="EMBL" id="GGK35085.1"/>
    </source>
</evidence>
<comment type="function">
    <text evidence="2 13 14">Catalyzes the synthesis of activated sulfate.</text>
</comment>
<evidence type="ECO:0000256" key="11">
    <source>
        <dbReference type="ARBA" id="ARBA00031393"/>
    </source>
</evidence>
<dbReference type="SUPFAM" id="SSF52540">
    <property type="entry name" value="P-loop containing nucleoside triphosphate hydrolases"/>
    <property type="match status" value="1"/>
</dbReference>
<dbReference type="InterPro" id="IPR059117">
    <property type="entry name" value="APS_kinase_dom"/>
</dbReference>
<dbReference type="GO" id="GO:0070814">
    <property type="term" value="P:hydrogen sulfide biosynthetic process"/>
    <property type="evidence" value="ECO:0007669"/>
    <property type="project" value="UniProtKB-UniRule"/>
</dbReference>
<dbReference type="CDD" id="cd02027">
    <property type="entry name" value="APSK"/>
    <property type="match status" value="1"/>
</dbReference>
<evidence type="ECO:0000256" key="7">
    <source>
        <dbReference type="ARBA" id="ARBA00022741"/>
    </source>
</evidence>
<keyword evidence="6 13" id="KW-0808">Transferase</keyword>
<dbReference type="HAMAP" id="MF_00065">
    <property type="entry name" value="Adenylyl_sulf_kinase"/>
    <property type="match status" value="1"/>
</dbReference>
<dbReference type="EC" id="2.7.1.25" evidence="5 13"/>
<evidence type="ECO:0000313" key="17">
    <source>
        <dbReference type="Proteomes" id="UP000612956"/>
    </source>
</evidence>
<feature type="domain" description="APS kinase" evidence="15">
    <location>
        <begin position="28"/>
        <end position="178"/>
    </location>
</feature>
<evidence type="ECO:0000256" key="8">
    <source>
        <dbReference type="ARBA" id="ARBA00022777"/>
    </source>
</evidence>
<dbReference type="PANTHER" id="PTHR11055:SF1">
    <property type="entry name" value="PAPS SYNTHETASE, ISOFORM D"/>
    <property type="match status" value="1"/>
</dbReference>
<dbReference type="GO" id="GO:0004020">
    <property type="term" value="F:adenylylsulfate kinase activity"/>
    <property type="evidence" value="ECO:0007669"/>
    <property type="project" value="UniProtKB-UniRule"/>
</dbReference>
<evidence type="ECO:0000256" key="5">
    <source>
        <dbReference type="ARBA" id="ARBA00012121"/>
    </source>
</evidence>
<proteinExistence type="inferred from homology"/>
<evidence type="ECO:0000256" key="14">
    <source>
        <dbReference type="RuleBase" id="RU004347"/>
    </source>
</evidence>
<dbReference type="PANTHER" id="PTHR11055">
    <property type="entry name" value="BIFUNCTIONAL 3'-PHOSPHOADENOSINE 5'-PHOSPHOSULFATE SYNTHASE"/>
    <property type="match status" value="1"/>
</dbReference>
<evidence type="ECO:0000256" key="10">
    <source>
        <dbReference type="ARBA" id="ARBA00029724"/>
    </source>
</evidence>
<reference evidence="16" key="1">
    <citation type="journal article" date="2014" name="Int. J. Syst. Evol. Microbiol.">
        <title>Complete genome sequence of Corynebacterium casei LMG S-19264T (=DSM 44701T), isolated from a smear-ripened cheese.</title>
        <authorList>
            <consortium name="US DOE Joint Genome Institute (JGI-PGF)"/>
            <person name="Walter F."/>
            <person name="Albersmeier A."/>
            <person name="Kalinowski J."/>
            <person name="Ruckert C."/>
        </authorList>
    </citation>
    <scope>NUCLEOTIDE SEQUENCE</scope>
    <source>
        <strain evidence="16">CGMCC 4.7278</strain>
    </source>
</reference>
<dbReference type="NCBIfam" id="TIGR00455">
    <property type="entry name" value="apsK"/>
    <property type="match status" value="1"/>
</dbReference>
<evidence type="ECO:0000256" key="6">
    <source>
        <dbReference type="ARBA" id="ARBA00022679"/>
    </source>
</evidence>
<comment type="similarity">
    <text evidence="4 13 14">Belongs to the APS kinase family.</text>
</comment>
<evidence type="ECO:0000256" key="3">
    <source>
        <dbReference type="ARBA" id="ARBA00004806"/>
    </source>
</evidence>
<dbReference type="Proteomes" id="UP000612956">
    <property type="component" value="Unassembled WGS sequence"/>
</dbReference>
<dbReference type="InterPro" id="IPR002891">
    <property type="entry name" value="APS"/>
</dbReference>
<reference evidence="16" key="2">
    <citation type="submission" date="2020-09" db="EMBL/GenBank/DDBJ databases">
        <authorList>
            <person name="Sun Q."/>
            <person name="Zhou Y."/>
        </authorList>
    </citation>
    <scope>NUCLEOTIDE SEQUENCE</scope>
    <source>
        <strain evidence="16">CGMCC 4.7278</strain>
    </source>
</reference>
<name>A0A917Q8V2_9NOCA</name>
<dbReference type="GO" id="GO:0005524">
    <property type="term" value="F:ATP binding"/>
    <property type="evidence" value="ECO:0007669"/>
    <property type="project" value="UniProtKB-UniRule"/>
</dbReference>
<dbReference type="GO" id="GO:0000103">
    <property type="term" value="P:sulfate assimilation"/>
    <property type="evidence" value="ECO:0007669"/>
    <property type="project" value="UniProtKB-UniRule"/>
</dbReference>
<gene>
    <name evidence="13" type="primary">cysC</name>
    <name evidence="16" type="ORF">GCM10011591_03440</name>
</gene>
<dbReference type="Pfam" id="PF01583">
    <property type="entry name" value="APS_kinase"/>
    <property type="match status" value="1"/>
</dbReference>
<keyword evidence="17" id="KW-1185">Reference proteome</keyword>
<keyword evidence="8 13" id="KW-0418">Kinase</keyword>
<evidence type="ECO:0000256" key="4">
    <source>
        <dbReference type="ARBA" id="ARBA00007008"/>
    </source>
</evidence>
<protein>
    <recommendedName>
        <fullName evidence="5 13">Adenylyl-sulfate kinase</fullName>
        <ecNumber evidence="5 13">2.7.1.25</ecNumber>
    </recommendedName>
    <alternativeName>
        <fullName evidence="11 13">APS kinase</fullName>
    </alternativeName>
    <alternativeName>
        <fullName evidence="12 13">ATP adenosine-5'-phosphosulfate 3'-phosphotransferase</fullName>
    </alternativeName>
    <alternativeName>
        <fullName evidence="10 13">Adenosine-5'-phosphosulfate kinase</fullName>
    </alternativeName>
</protein>
<evidence type="ECO:0000256" key="2">
    <source>
        <dbReference type="ARBA" id="ARBA00002632"/>
    </source>
</evidence>
<dbReference type="Gene3D" id="3.40.50.300">
    <property type="entry name" value="P-loop containing nucleotide triphosphate hydrolases"/>
    <property type="match status" value="1"/>
</dbReference>
<evidence type="ECO:0000256" key="1">
    <source>
        <dbReference type="ARBA" id="ARBA00001823"/>
    </source>
</evidence>
<evidence type="ECO:0000256" key="12">
    <source>
        <dbReference type="ARBA" id="ARBA00031464"/>
    </source>
</evidence>
<sequence length="201" mass="21534">MRDGHALPTHAVVWHASAVRRADRKQLGATLWLTGLSGSGKSTVAVELERQLVAAGRAAYVLDGDNLRHGVTAGLGFSRADRDENVRRISEVAALFADSGTVAIVAAISPFAAQRANARTVHADRGLPFYEVFVDTPLPECEKRDPKGLYARARAGDLPDFTGISSPYERPDHPDLVVTPALGSPVDIAVHLLRQLGITAR</sequence>
<feature type="binding site" evidence="13">
    <location>
        <begin position="35"/>
        <end position="42"/>
    </location>
    <ligand>
        <name>ATP</name>
        <dbReference type="ChEBI" id="CHEBI:30616"/>
    </ligand>
</feature>
<dbReference type="EMBL" id="BMMW01000001">
    <property type="protein sequence ID" value="GGK35085.1"/>
    <property type="molecule type" value="Genomic_DNA"/>
</dbReference>
<comment type="caution">
    <text evidence="16">The sequence shown here is derived from an EMBL/GenBank/DDBJ whole genome shotgun (WGS) entry which is preliminary data.</text>
</comment>
<evidence type="ECO:0000256" key="9">
    <source>
        <dbReference type="ARBA" id="ARBA00022840"/>
    </source>
</evidence>